<comment type="caution">
    <text evidence="1">The sequence shown here is derived from an EMBL/GenBank/DDBJ whole genome shotgun (WGS) entry which is preliminary data.</text>
</comment>
<reference evidence="1" key="1">
    <citation type="submission" date="2021-06" db="EMBL/GenBank/DDBJ databases">
        <authorList>
            <person name="Kallberg Y."/>
            <person name="Tangrot J."/>
            <person name="Rosling A."/>
        </authorList>
    </citation>
    <scope>NUCLEOTIDE SEQUENCE</scope>
    <source>
        <strain evidence="1">AU212A</strain>
    </source>
</reference>
<evidence type="ECO:0000313" key="2">
    <source>
        <dbReference type="Proteomes" id="UP000789860"/>
    </source>
</evidence>
<name>A0ACA9K6V4_9GLOM</name>
<accession>A0ACA9K6V4</accession>
<protein>
    <submittedName>
        <fullName evidence="1">10246_t:CDS:1</fullName>
    </submittedName>
</protein>
<dbReference type="Proteomes" id="UP000789860">
    <property type="component" value="Unassembled WGS sequence"/>
</dbReference>
<proteinExistence type="predicted"/>
<keyword evidence="2" id="KW-1185">Reference proteome</keyword>
<evidence type="ECO:0000313" key="1">
    <source>
        <dbReference type="EMBL" id="CAG8456440.1"/>
    </source>
</evidence>
<organism evidence="1 2">
    <name type="scientific">Scutellospora calospora</name>
    <dbReference type="NCBI Taxonomy" id="85575"/>
    <lineage>
        <taxon>Eukaryota</taxon>
        <taxon>Fungi</taxon>
        <taxon>Fungi incertae sedis</taxon>
        <taxon>Mucoromycota</taxon>
        <taxon>Glomeromycotina</taxon>
        <taxon>Glomeromycetes</taxon>
        <taxon>Diversisporales</taxon>
        <taxon>Gigasporaceae</taxon>
        <taxon>Scutellospora</taxon>
    </lineage>
</organism>
<gene>
    <name evidence="1" type="ORF">SCALOS_LOCUS1419</name>
</gene>
<feature type="non-terminal residue" evidence="1">
    <location>
        <position position="110"/>
    </location>
</feature>
<dbReference type="EMBL" id="CAJVPM010000971">
    <property type="protein sequence ID" value="CAG8456440.1"/>
    <property type="molecule type" value="Genomic_DNA"/>
</dbReference>
<sequence>MPLKLTNSAIFLAKYQYIFVEVQYQKEQLVGSQKKVPVTTVQLVQVKLHELPQLAEHEKVGVPQELEDKIPLQVPFAIPDGKLQDVVFVLQVPHVTEQGRVPLQPEVIRR</sequence>